<accession>A0A2P6VG79</accession>
<dbReference type="EMBL" id="LHPF02000008">
    <property type="protein sequence ID" value="PSC73099.1"/>
    <property type="molecule type" value="Genomic_DNA"/>
</dbReference>
<sequence length="657" mass="71342">MRAAGASAAAALRLAIPAAASTGRAAAADAHALYTLAQLETASRQGLQRLSAAAESLQADLACLQARIPLLVRSIWGQQSEAVVGALRQRRATAQRLIAQWEEAEHRLVAVANSLATLQNGQKLIAVGVPLAAAQLWPRPAYAYSAAAVEARRQPRGAGVELTLGQLSAQVARLAAALREELAIALRGLYLFCLFLPAVATAPVLLLGDAHRQRWLDLVRWTLENAGPAFIKWGQWAATRPDLFPQDACDALAALQTKAPTHAYRHTVAAVESSLGEPLHELFSEFEAQPVASGSIAQVYRAKLTERGAKLAGNRTRGGLLPLHRKRLFRAGGDVAVKVRHPGVGTLMERDFTLMRRGAQLLAALPLVGTPQVKESVMQFGAPLREQLDLVTEAAHLDAFSRNFRHWTGVSFPQPADAPLVSSEVLVETFEEGELVSTYIGTQGKHNRKLADLGLHCYLKMLLKDNFIHADLHPGNILVRLEEPVPGGLASRLLGSWAQHFKLPRLVLLDVGMIARLSTEDQHNLVGFFKGLTSMNGGELADSIMTFTEERPPNPAAFRDDMDQIFAGLDPELLRTNTPDVIATMMDTIRKHQVHLKGIVSTVVITTMVLEGWSTKLNPDIRIMDTLRDILPVAWGTRISKTLDRAFSPSSLALATL</sequence>
<feature type="coiled-coil region" evidence="2">
    <location>
        <begin position="47"/>
        <end position="104"/>
    </location>
</feature>
<dbReference type="Pfam" id="PF03109">
    <property type="entry name" value="ABC1"/>
    <property type="match status" value="2"/>
</dbReference>
<proteinExistence type="inferred from homology"/>
<dbReference type="GO" id="GO:0016301">
    <property type="term" value="F:kinase activity"/>
    <property type="evidence" value="ECO:0007669"/>
    <property type="project" value="UniProtKB-KW"/>
</dbReference>
<comment type="similarity">
    <text evidence="1">Belongs to the protein kinase superfamily. ADCK protein kinase family.</text>
</comment>
<organism evidence="4 5">
    <name type="scientific">Micractinium conductrix</name>
    <dbReference type="NCBI Taxonomy" id="554055"/>
    <lineage>
        <taxon>Eukaryota</taxon>
        <taxon>Viridiplantae</taxon>
        <taxon>Chlorophyta</taxon>
        <taxon>core chlorophytes</taxon>
        <taxon>Trebouxiophyceae</taxon>
        <taxon>Chlorellales</taxon>
        <taxon>Chlorellaceae</taxon>
        <taxon>Chlorella clade</taxon>
        <taxon>Micractinium</taxon>
    </lineage>
</organism>
<dbReference type="AlphaFoldDB" id="A0A2P6VG79"/>
<dbReference type="PANTHER" id="PTHR45890">
    <property type="entry name" value="AARF DOMAIN CONTAINING KINASE 2 (PREDICTED)"/>
    <property type="match status" value="1"/>
</dbReference>
<reference evidence="4 5" key="1">
    <citation type="journal article" date="2018" name="Plant J.">
        <title>Genome sequences of Chlorella sorokiniana UTEX 1602 and Micractinium conductrix SAG 241.80: implications to maltose excretion by a green alga.</title>
        <authorList>
            <person name="Arriola M.B."/>
            <person name="Velmurugan N."/>
            <person name="Zhang Y."/>
            <person name="Plunkett M.H."/>
            <person name="Hondzo H."/>
            <person name="Barney B.M."/>
        </authorList>
    </citation>
    <scope>NUCLEOTIDE SEQUENCE [LARGE SCALE GENOMIC DNA]</scope>
    <source>
        <strain evidence="4 5">SAG 241.80</strain>
    </source>
</reference>
<dbReference type="InterPro" id="IPR052402">
    <property type="entry name" value="ADCK_kinase"/>
</dbReference>
<evidence type="ECO:0000313" key="5">
    <source>
        <dbReference type="Proteomes" id="UP000239649"/>
    </source>
</evidence>
<comment type="caution">
    <text evidence="4">The sequence shown here is derived from an EMBL/GenBank/DDBJ whole genome shotgun (WGS) entry which is preliminary data.</text>
</comment>
<evidence type="ECO:0000259" key="3">
    <source>
        <dbReference type="Pfam" id="PF03109"/>
    </source>
</evidence>
<dbReference type="Proteomes" id="UP000239649">
    <property type="component" value="Unassembled WGS sequence"/>
</dbReference>
<dbReference type="PANTHER" id="PTHR45890:SF1">
    <property type="entry name" value="AARF DOMAIN CONTAINING KINASE 2"/>
    <property type="match status" value="1"/>
</dbReference>
<dbReference type="InterPro" id="IPR004147">
    <property type="entry name" value="ABC1_dom"/>
</dbReference>
<dbReference type="CDD" id="cd13971">
    <property type="entry name" value="ADCK2-like"/>
    <property type="match status" value="1"/>
</dbReference>
<feature type="domain" description="ABC1 atypical kinase-like" evidence="3">
    <location>
        <begin position="324"/>
        <end position="536"/>
    </location>
</feature>
<dbReference type="STRING" id="554055.A0A2P6VG79"/>
<name>A0A2P6VG79_9CHLO</name>
<dbReference type="InterPro" id="IPR011009">
    <property type="entry name" value="Kinase-like_dom_sf"/>
</dbReference>
<dbReference type="SUPFAM" id="SSF56112">
    <property type="entry name" value="Protein kinase-like (PK-like)"/>
    <property type="match status" value="1"/>
</dbReference>
<evidence type="ECO:0000256" key="2">
    <source>
        <dbReference type="SAM" id="Coils"/>
    </source>
</evidence>
<evidence type="ECO:0000313" key="4">
    <source>
        <dbReference type="EMBL" id="PSC73099.1"/>
    </source>
</evidence>
<keyword evidence="2" id="KW-0175">Coiled coil</keyword>
<keyword evidence="5" id="KW-1185">Reference proteome</keyword>
<evidence type="ECO:0000256" key="1">
    <source>
        <dbReference type="ARBA" id="ARBA00009670"/>
    </source>
</evidence>
<dbReference type="OrthoDB" id="1290869at2759"/>
<protein>
    <submittedName>
        <fullName evidence="4">Serine threonine-kinase abkC</fullName>
    </submittedName>
</protein>
<dbReference type="InterPro" id="IPR044095">
    <property type="entry name" value="ADCK2_dom"/>
</dbReference>
<gene>
    <name evidence="4" type="ORF">C2E20_3755</name>
</gene>
<feature type="domain" description="ABC1 atypical kinase-like" evidence="3">
    <location>
        <begin position="255"/>
        <end position="309"/>
    </location>
</feature>